<reference evidence="2 3" key="1">
    <citation type="submission" date="2017-11" db="EMBL/GenBank/DDBJ databases">
        <title>Evolution of Phototrophy in the Chloroflexi Phylum Driven by Horizontal Gene Transfer.</title>
        <authorList>
            <person name="Ward L.M."/>
            <person name="Hemp J."/>
            <person name="Shih P.M."/>
            <person name="Mcglynn S.E."/>
            <person name="Fischer W."/>
        </authorList>
    </citation>
    <scope>NUCLEOTIDE SEQUENCE [LARGE SCALE GENOMIC DNA]</scope>
    <source>
        <strain evidence="2">JP3_7</strain>
    </source>
</reference>
<dbReference type="InterPro" id="IPR029062">
    <property type="entry name" value="Class_I_gatase-like"/>
</dbReference>
<gene>
    <name evidence="2" type="ORF">CUN48_12380</name>
</gene>
<organism evidence="2 3">
    <name type="scientific">Candidatus Thermofonsia Clade 3 bacterium</name>
    <dbReference type="NCBI Taxonomy" id="2364212"/>
    <lineage>
        <taxon>Bacteria</taxon>
        <taxon>Bacillati</taxon>
        <taxon>Chloroflexota</taxon>
        <taxon>Candidatus Thermofontia</taxon>
        <taxon>Candidatus Thermofonsia Clade 3</taxon>
    </lineage>
</organism>
<name>A0A2M8QAD9_9CHLR</name>
<evidence type="ECO:0000313" key="3">
    <source>
        <dbReference type="Proteomes" id="UP000230790"/>
    </source>
</evidence>
<dbReference type="PANTHER" id="PTHR40469:SF2">
    <property type="entry name" value="GALACTOSE-BINDING DOMAIN-LIKE SUPERFAMILY PROTEIN"/>
    <property type="match status" value="1"/>
</dbReference>
<dbReference type="SUPFAM" id="SSF52317">
    <property type="entry name" value="Class I glutamine amidotransferase-like"/>
    <property type="match status" value="1"/>
</dbReference>
<dbReference type="AlphaFoldDB" id="A0A2M8QAD9"/>
<feature type="domain" description="ThuA-like" evidence="1">
    <location>
        <begin position="4"/>
        <end position="207"/>
    </location>
</feature>
<dbReference type="PANTHER" id="PTHR40469">
    <property type="entry name" value="SECRETED GLYCOSYL HYDROLASE"/>
    <property type="match status" value="1"/>
</dbReference>
<dbReference type="Proteomes" id="UP000230790">
    <property type="component" value="Unassembled WGS sequence"/>
</dbReference>
<dbReference type="Pfam" id="PF06283">
    <property type="entry name" value="ThuA"/>
    <property type="match status" value="1"/>
</dbReference>
<evidence type="ECO:0000259" key="1">
    <source>
        <dbReference type="Pfam" id="PF06283"/>
    </source>
</evidence>
<dbReference type="InterPro" id="IPR029010">
    <property type="entry name" value="ThuA-like"/>
</dbReference>
<evidence type="ECO:0000313" key="2">
    <source>
        <dbReference type="EMBL" id="PJF46720.1"/>
    </source>
</evidence>
<comment type="caution">
    <text evidence="2">The sequence shown here is derived from an EMBL/GenBank/DDBJ whole genome shotgun (WGS) entry which is preliminary data.</text>
</comment>
<accession>A0A2M8QAD9</accession>
<dbReference type="Gene3D" id="3.40.50.880">
    <property type="match status" value="1"/>
</dbReference>
<sequence length="233" mass="26128">MKQALIVYGGWEGHQPREVSELLGDALARAGFSVERADTLDAFLDANRLKSLNLIVPIWTMGTIKREQLEPLLEAVRSGVGLAGCHGGMCDAFRTETEYQFMTGGQWVAHPGNDGRHYWVNIIDDNPITEGIRDFEVWTEKYYMHVDPAIRVMATTTFEDYGDTIMPVVWTKTYGKGRVFYCSLGHQANIVAMPPVLTMMARGMRWAAGEWQTDMGLPFAKVYCSAAKPTRPD</sequence>
<proteinExistence type="predicted"/>
<dbReference type="EMBL" id="PGTN01000105">
    <property type="protein sequence ID" value="PJF46720.1"/>
    <property type="molecule type" value="Genomic_DNA"/>
</dbReference>
<protein>
    <recommendedName>
        <fullName evidence="1">ThuA-like domain-containing protein</fullName>
    </recommendedName>
</protein>